<evidence type="ECO:0000313" key="10">
    <source>
        <dbReference type="Proteomes" id="UP000627166"/>
    </source>
</evidence>
<evidence type="ECO:0000256" key="3">
    <source>
        <dbReference type="ARBA" id="ARBA00009292"/>
    </source>
</evidence>
<dbReference type="Pfam" id="PF00374">
    <property type="entry name" value="NiFeSe_Hases"/>
    <property type="match status" value="3"/>
</dbReference>
<dbReference type="PANTHER" id="PTHR42958:SF2">
    <property type="entry name" value="UPTAKE HYDROGENASE LARGE SUBUNIT"/>
    <property type="match status" value="1"/>
</dbReference>
<evidence type="ECO:0000256" key="1">
    <source>
        <dbReference type="ARBA" id="ARBA00001967"/>
    </source>
</evidence>
<evidence type="ECO:0000313" key="9">
    <source>
        <dbReference type="EMBL" id="MBD8048729.1"/>
    </source>
</evidence>
<dbReference type="RefSeq" id="WP_191741670.1">
    <property type="nucleotide sequence ID" value="NZ_JACSQB010000167.1"/>
</dbReference>
<dbReference type="InterPro" id="IPR018194">
    <property type="entry name" value="Ni-dep_hyd_lsu_Ni_BS"/>
</dbReference>
<evidence type="ECO:0000256" key="2">
    <source>
        <dbReference type="ARBA" id="ARBA00004196"/>
    </source>
</evidence>
<dbReference type="InterPro" id="IPR050867">
    <property type="entry name" value="NiFe/NiFeSe_hydrgnase_LSU"/>
</dbReference>
<evidence type="ECO:0000256" key="7">
    <source>
        <dbReference type="ARBA" id="ARBA00023002"/>
    </source>
</evidence>
<dbReference type="InterPro" id="IPR001501">
    <property type="entry name" value="Ni-dep_hyd_lsu"/>
</dbReference>
<keyword evidence="6 8" id="KW-0479">Metal-binding</keyword>
<comment type="subcellular location">
    <subcellularLocation>
        <location evidence="2">Cell envelope</location>
    </subcellularLocation>
</comment>
<reference evidence="9 10" key="1">
    <citation type="submission" date="2020-08" db="EMBL/GenBank/DDBJ databases">
        <title>A Genomic Blueprint of the Chicken Gut Microbiome.</title>
        <authorList>
            <person name="Gilroy R."/>
            <person name="Ravi A."/>
            <person name="Getino M."/>
            <person name="Pursley I."/>
            <person name="Horton D.L."/>
            <person name="Alikhan N.-F."/>
            <person name="Baker D."/>
            <person name="Gharbi K."/>
            <person name="Hall N."/>
            <person name="Watson M."/>
            <person name="Adriaenssens E.M."/>
            <person name="Foster-Nyarko E."/>
            <person name="Jarju S."/>
            <person name="Secka A."/>
            <person name="Antonio M."/>
            <person name="Oren A."/>
            <person name="Chaudhuri R."/>
            <person name="La Ragione R.M."/>
            <person name="Hildebrand F."/>
            <person name="Pallen M.J."/>
        </authorList>
    </citation>
    <scope>NUCLEOTIDE SEQUENCE [LARGE SCALE GENOMIC DNA]</scope>
    <source>
        <strain evidence="9 10">N37</strain>
    </source>
</reference>
<dbReference type="SUPFAM" id="SSF56762">
    <property type="entry name" value="HydB/Nqo4-like"/>
    <property type="match status" value="1"/>
</dbReference>
<evidence type="ECO:0000256" key="4">
    <source>
        <dbReference type="ARBA" id="ARBA00011771"/>
    </source>
</evidence>
<dbReference type="PROSITE" id="PS00507">
    <property type="entry name" value="NI_HGENASE_L_1"/>
    <property type="match status" value="1"/>
</dbReference>
<organism evidence="9 10">
    <name type="scientific">Clostridium faecium</name>
    <dbReference type="NCBI Taxonomy" id="2762223"/>
    <lineage>
        <taxon>Bacteria</taxon>
        <taxon>Bacillati</taxon>
        <taxon>Bacillota</taxon>
        <taxon>Clostridia</taxon>
        <taxon>Eubacteriales</taxon>
        <taxon>Clostridiaceae</taxon>
        <taxon>Clostridium</taxon>
    </lineage>
</organism>
<dbReference type="InterPro" id="IPR029014">
    <property type="entry name" value="NiFe-Hase_large"/>
</dbReference>
<comment type="cofactor">
    <cofactor evidence="1">
        <name>Ni(2+)</name>
        <dbReference type="ChEBI" id="CHEBI:49786"/>
    </cofactor>
</comment>
<proteinExistence type="inferred from homology"/>
<evidence type="ECO:0000256" key="6">
    <source>
        <dbReference type="ARBA" id="ARBA00022723"/>
    </source>
</evidence>
<evidence type="ECO:0000256" key="5">
    <source>
        <dbReference type="ARBA" id="ARBA00022596"/>
    </source>
</evidence>
<accession>A0ABR8YY21</accession>
<sequence length="468" mass="53316">MGKKVVLNPMTRISGFLQIEVEIENNKVIEAKSQGMLFRGFEKMLKGRSPTDAIYFTERICGICSTAHSIVSSKALEKAFNVDVPLNEGIIRNILHGCEFLQNHLRHFYQYALPDYVRGFNVDPLYEVTHEDFRIPDDKQKRLVEDYFISTEYSKMAHKLLALLGGKAPHNHGVFLGGVTVTLDAEKLLDAKGMLFEMKSFISNRMVEDIEIIAKYYEDYFKIGASQGNFMSFGLFDDYGEMSYVKPKIILKDGKEMDINKDKITENIYKSWYIGERENFTLQDEGWIPDSQKKEGYTWIKAPRYEGISMEVGPLARTYISGIYRKDSSTMSRLVARVLEAKKVAETMEFLLNIVELKVPWKKNFVIPENAIGYGLEDTTRGALAHFIDIKDKQIDKYTIVTPSTWNLSPKDENGIRGAVEEALIGTFIEDSHNPIELGRIVRSFDPCVSCATHVVSKNTSLVEVRVV</sequence>
<gene>
    <name evidence="9" type="ORF">H9637_17120</name>
</gene>
<keyword evidence="7 8" id="KW-0560">Oxidoreductase</keyword>
<keyword evidence="5 8" id="KW-0533">Nickel</keyword>
<dbReference type="PROSITE" id="PS00508">
    <property type="entry name" value="NI_HGENASE_L_2"/>
    <property type="match status" value="1"/>
</dbReference>
<dbReference type="PANTHER" id="PTHR42958">
    <property type="entry name" value="HYDROGENASE-2 LARGE CHAIN"/>
    <property type="match status" value="1"/>
</dbReference>
<dbReference type="EMBL" id="JACSQB010000167">
    <property type="protein sequence ID" value="MBD8048729.1"/>
    <property type="molecule type" value="Genomic_DNA"/>
</dbReference>
<comment type="subunit">
    <text evidence="4">Heterodimer of a large and a small subunit.</text>
</comment>
<dbReference type="Gene3D" id="1.10.645.10">
    <property type="entry name" value="Cytochrome-c3 Hydrogenase, chain B"/>
    <property type="match status" value="1"/>
</dbReference>
<name>A0ABR8YY21_9CLOT</name>
<evidence type="ECO:0000256" key="8">
    <source>
        <dbReference type="RuleBase" id="RU003896"/>
    </source>
</evidence>
<comment type="similarity">
    <text evidence="3 8">Belongs to the [NiFe]/[NiFeSe] hydrogenase large subunit family.</text>
</comment>
<comment type="caution">
    <text evidence="9">The sequence shown here is derived from an EMBL/GenBank/DDBJ whole genome shotgun (WGS) entry which is preliminary data.</text>
</comment>
<keyword evidence="10" id="KW-1185">Reference proteome</keyword>
<dbReference type="Proteomes" id="UP000627166">
    <property type="component" value="Unassembled WGS sequence"/>
</dbReference>
<protein>
    <submittedName>
        <fullName evidence="9">Nickel-dependent hydrogenase large subunit</fullName>
    </submittedName>
</protein>